<reference evidence="1 2" key="1">
    <citation type="journal article" date="2010" name="Stand. Genomic Sci.">
        <title>Complete genome sequence of Meiothermus silvanus type strain (VI-R2).</title>
        <authorList>
            <person name="Sikorski J."/>
            <person name="Tindall B.J."/>
            <person name="Lowry S."/>
            <person name="Lucas S."/>
            <person name="Nolan M."/>
            <person name="Copeland A."/>
            <person name="Glavina Del Rio T."/>
            <person name="Tice H."/>
            <person name="Cheng J.F."/>
            <person name="Han C."/>
            <person name="Pitluck S."/>
            <person name="Liolios K."/>
            <person name="Ivanova N."/>
            <person name="Mavromatis K."/>
            <person name="Mikhailova N."/>
            <person name="Pati A."/>
            <person name="Goodwin L."/>
            <person name="Chen A."/>
            <person name="Palaniappan K."/>
            <person name="Land M."/>
            <person name="Hauser L."/>
            <person name="Chang Y.J."/>
            <person name="Jeffries C.D."/>
            <person name="Rohde M."/>
            <person name="Goker M."/>
            <person name="Woyke T."/>
            <person name="Bristow J."/>
            <person name="Eisen J.A."/>
            <person name="Markowitz V."/>
            <person name="Hugenholtz P."/>
            <person name="Kyrpides N.C."/>
            <person name="Klenk H.P."/>
            <person name="Lapidus A."/>
        </authorList>
    </citation>
    <scope>NUCLEOTIDE SEQUENCE [LARGE SCALE GENOMIC DNA]</scope>
    <source>
        <strain evidence="2">ATCC 700542 / DSM 9946 / VI-R2</strain>
        <plasmid evidence="2">Plasmid pMESIL02</plasmid>
    </source>
</reference>
<dbReference type="AlphaFoldDB" id="D7BJM1"/>
<proteinExistence type="predicted"/>
<evidence type="ECO:0008006" key="3">
    <source>
        <dbReference type="Google" id="ProtNLM"/>
    </source>
</evidence>
<sequence>MNPRKSTDSSTSKSRLGIWLTPYHLRLLWRQDGQVAGTAWKPLNPNWMRGGEVLDPSHLGQALGEVLREVGYRGRGEVTWFLPPELMSLRVSEAPALEGEYLQKALLLEAERLPPDRSEPSFPRLSLHPAPNGRRQAVLGKVFASTLTTLQKLTQDHGLRLWDLEQAGQAVAIRHASRQNVQGLWALLHLEPGNSSLVFFWNGELVRSRSLVDLLDPWMRQTRGESALLEVLLSGGSLESEEVLGRITQAMEETLQRIVQDDLSTALTKAANEQALSRLYVSGLGALDPGLRQQLVESYYFEVVCLDEGLPDGAMYAPMAAALEGERVSRFPLAGERKEWDRRLRPILMGSLGVAAALSLAGFLYSLSLGSQIAAVNAEIARLKPEEERNKALTASIKVLEGKVTALEALQPVDWSREMAPLLAGLPADGGRLGVGLERLGVLSDAQFYRYSLEGAALSQQALEEFLRYWENRETRSVSLNHWDKKDGVYEFTASVSQRRGVGDERSER</sequence>
<dbReference type="HOGENOM" id="CLU_535072_0_0_0"/>
<evidence type="ECO:0000313" key="1">
    <source>
        <dbReference type="EMBL" id="ADH65377.1"/>
    </source>
</evidence>
<name>D7BJM1_ALLS1</name>
<dbReference type="EMBL" id="CP002044">
    <property type="protein sequence ID" value="ADH65377.1"/>
    <property type="molecule type" value="Genomic_DNA"/>
</dbReference>
<keyword evidence="2" id="KW-1185">Reference proteome</keyword>
<keyword evidence="1" id="KW-0614">Plasmid</keyword>
<dbReference type="Proteomes" id="UP000001916">
    <property type="component" value="Plasmid pMESIL02"/>
</dbReference>
<dbReference type="Gene3D" id="3.30.420.40">
    <property type="match status" value="2"/>
</dbReference>
<gene>
    <name evidence="1" type="ORF">Mesil_3587</name>
</gene>
<organism evidence="1 2">
    <name type="scientific">Allomeiothermus silvanus (strain ATCC 700542 / DSM 9946 / NBRC 106475 / NCIMB 13440 / VI-R2)</name>
    <name type="common">Thermus silvanus</name>
    <dbReference type="NCBI Taxonomy" id="526227"/>
    <lineage>
        <taxon>Bacteria</taxon>
        <taxon>Thermotogati</taxon>
        <taxon>Deinococcota</taxon>
        <taxon>Deinococci</taxon>
        <taxon>Thermales</taxon>
        <taxon>Thermaceae</taxon>
        <taxon>Allomeiothermus</taxon>
    </lineage>
</organism>
<protein>
    <recommendedName>
        <fullName evidence="3">Fimbrial assembly family protein</fullName>
    </recommendedName>
</protein>
<geneLocation type="plasmid" evidence="1 2">
    <name>pMESIL02</name>
</geneLocation>
<dbReference type="Gene3D" id="3.30.1490.300">
    <property type="match status" value="1"/>
</dbReference>
<evidence type="ECO:0000313" key="2">
    <source>
        <dbReference type="Proteomes" id="UP000001916"/>
    </source>
</evidence>
<accession>D7BJM1</accession>
<dbReference type="RefSeq" id="WP_013159851.1">
    <property type="nucleotide sequence ID" value="NC_014214.1"/>
</dbReference>
<dbReference type="KEGG" id="msv:Mesil_3587"/>